<reference evidence="10 11" key="1">
    <citation type="submission" date="2024-04" db="EMBL/GenBank/DDBJ databases">
        <title>The reference genome of an endangered Asteraceae, Deinandra increscens subsp. villosa, native to the Central Coast of California.</title>
        <authorList>
            <person name="Guilliams M."/>
            <person name="Hasenstab-Lehman K."/>
            <person name="Meyer R."/>
            <person name="Mcevoy S."/>
        </authorList>
    </citation>
    <scope>NUCLEOTIDE SEQUENCE [LARGE SCALE GENOMIC DNA]</scope>
    <source>
        <tissue evidence="10">Leaf</tissue>
    </source>
</reference>
<keyword evidence="3" id="KW-0813">Transport</keyword>
<keyword evidence="4 9" id="KW-0812">Transmembrane</keyword>
<evidence type="ECO:0000256" key="6">
    <source>
        <dbReference type="ARBA" id="ARBA00023065"/>
    </source>
</evidence>
<keyword evidence="8" id="KW-0407">Ion channel</keyword>
<comment type="similarity">
    <text evidence="2">Belongs to the aromatic acid exporter (TC 2.A.85) family.</text>
</comment>
<organism evidence="10 11">
    <name type="scientific">Deinandra increscens subsp. villosa</name>
    <dbReference type="NCBI Taxonomy" id="3103831"/>
    <lineage>
        <taxon>Eukaryota</taxon>
        <taxon>Viridiplantae</taxon>
        <taxon>Streptophyta</taxon>
        <taxon>Embryophyta</taxon>
        <taxon>Tracheophyta</taxon>
        <taxon>Spermatophyta</taxon>
        <taxon>Magnoliopsida</taxon>
        <taxon>eudicotyledons</taxon>
        <taxon>Gunneridae</taxon>
        <taxon>Pentapetalae</taxon>
        <taxon>asterids</taxon>
        <taxon>campanulids</taxon>
        <taxon>Asterales</taxon>
        <taxon>Asteraceae</taxon>
        <taxon>Asteroideae</taxon>
        <taxon>Heliantheae alliance</taxon>
        <taxon>Madieae</taxon>
        <taxon>Madiinae</taxon>
        <taxon>Deinandra</taxon>
    </lineage>
</organism>
<feature type="transmembrane region" description="Helical" evidence="9">
    <location>
        <begin position="155"/>
        <end position="173"/>
    </location>
</feature>
<dbReference type="EMBL" id="JBCNJP010000003">
    <property type="protein sequence ID" value="KAK9079743.1"/>
    <property type="molecule type" value="Genomic_DNA"/>
</dbReference>
<evidence type="ECO:0000313" key="11">
    <source>
        <dbReference type="Proteomes" id="UP001408789"/>
    </source>
</evidence>
<dbReference type="AlphaFoldDB" id="A0AAP0DUX9"/>
<sequence>MNEKEGGFIIKMPSSTEDKLPKTSNNITGFIYTILEFAKEDINRVTFSLKVGLAVLLVSLLILVQVPYQVFGTTIIWSILTVAIMFEYTVGATIHKGFNRALGSLFAGLLAIAVAELALMGGSVAEPLIIGISMFMIGTVTSFMKLWPTFVPYEYGFRVILFTYCLIIVSGYRMGNPIRTSIDRFYSIMIGAFVTVVVNTLIFPIWAGEQLHKELVKNFISVADSLEECVKKYLAYDGSDQPVFIKTLIHEFPDEPAYKKFQSTLTSSAKLESLALSAKWEPPHGRFRQAFYPWSEYVKVGTVLRYCAYEVMGLHGVLHSQIQAPRNLRCIFETEILEAASKAAELIRCLSKDICEMKQTRKCSSLENVHSATERLQRAIDVHLFNKHDAADEINYPSQRQSMSLVTFISLLIEFAARLDHLVEAVNELSKMAKFERESL</sequence>
<dbReference type="GO" id="GO:0016020">
    <property type="term" value="C:membrane"/>
    <property type="evidence" value="ECO:0007669"/>
    <property type="project" value="UniProtKB-SubCell"/>
</dbReference>
<keyword evidence="5 9" id="KW-1133">Transmembrane helix</keyword>
<feature type="transmembrane region" description="Helical" evidence="9">
    <location>
        <begin position="102"/>
        <end position="122"/>
    </location>
</feature>
<feature type="transmembrane region" description="Helical" evidence="9">
    <location>
        <begin position="185"/>
        <end position="207"/>
    </location>
</feature>
<comment type="subcellular location">
    <subcellularLocation>
        <location evidence="1">Membrane</location>
        <topology evidence="1">Multi-pass membrane protein</topology>
    </subcellularLocation>
</comment>
<dbReference type="Proteomes" id="UP001408789">
    <property type="component" value="Unassembled WGS sequence"/>
</dbReference>
<name>A0AAP0DUX9_9ASTR</name>
<evidence type="ECO:0000313" key="10">
    <source>
        <dbReference type="EMBL" id="KAK9079743.1"/>
    </source>
</evidence>
<evidence type="ECO:0008006" key="12">
    <source>
        <dbReference type="Google" id="ProtNLM"/>
    </source>
</evidence>
<evidence type="ECO:0000256" key="2">
    <source>
        <dbReference type="ARBA" id="ARBA00007079"/>
    </source>
</evidence>
<dbReference type="PANTHER" id="PTHR31086">
    <property type="entry name" value="ALUMINUM-ACTIVATED MALATE TRANSPORTER 10"/>
    <property type="match status" value="1"/>
</dbReference>
<feature type="transmembrane region" description="Helical" evidence="9">
    <location>
        <begin position="47"/>
        <end position="64"/>
    </location>
</feature>
<keyword evidence="11" id="KW-1185">Reference proteome</keyword>
<dbReference type="GO" id="GO:0015743">
    <property type="term" value="P:malate transport"/>
    <property type="evidence" value="ECO:0007669"/>
    <property type="project" value="InterPro"/>
</dbReference>
<comment type="caution">
    <text evidence="10">The sequence shown here is derived from an EMBL/GenBank/DDBJ whole genome shotgun (WGS) entry which is preliminary data.</text>
</comment>
<keyword evidence="6" id="KW-0406">Ion transport</keyword>
<dbReference type="InterPro" id="IPR020966">
    <property type="entry name" value="ALMT"/>
</dbReference>
<evidence type="ECO:0000256" key="8">
    <source>
        <dbReference type="ARBA" id="ARBA00023303"/>
    </source>
</evidence>
<dbReference type="Pfam" id="PF11744">
    <property type="entry name" value="ALMT"/>
    <property type="match status" value="2"/>
</dbReference>
<proteinExistence type="inferred from homology"/>
<evidence type="ECO:0000256" key="7">
    <source>
        <dbReference type="ARBA" id="ARBA00023136"/>
    </source>
</evidence>
<evidence type="ECO:0000256" key="9">
    <source>
        <dbReference type="SAM" id="Phobius"/>
    </source>
</evidence>
<gene>
    <name evidence="10" type="ORF">SSX86_001416</name>
</gene>
<evidence type="ECO:0000256" key="5">
    <source>
        <dbReference type="ARBA" id="ARBA00022989"/>
    </source>
</evidence>
<feature type="transmembrane region" description="Helical" evidence="9">
    <location>
        <begin position="70"/>
        <end position="90"/>
    </location>
</feature>
<evidence type="ECO:0000256" key="3">
    <source>
        <dbReference type="ARBA" id="ARBA00022448"/>
    </source>
</evidence>
<keyword evidence="7 9" id="KW-0472">Membrane</keyword>
<accession>A0AAP0DUX9</accession>
<dbReference type="GO" id="GO:0034220">
    <property type="term" value="P:monoatomic ion transmembrane transport"/>
    <property type="evidence" value="ECO:0007669"/>
    <property type="project" value="UniProtKB-KW"/>
</dbReference>
<evidence type="ECO:0000256" key="4">
    <source>
        <dbReference type="ARBA" id="ARBA00022692"/>
    </source>
</evidence>
<evidence type="ECO:0000256" key="1">
    <source>
        <dbReference type="ARBA" id="ARBA00004141"/>
    </source>
</evidence>
<protein>
    <recommendedName>
        <fullName evidence="12">Aluminum-activated malate transporter</fullName>
    </recommendedName>
</protein>